<dbReference type="InterPro" id="IPR045960">
    <property type="entry name" value="DUF6380"/>
</dbReference>
<organism evidence="2 3">
    <name type="scientific">Streptomyces variegatus</name>
    <dbReference type="NCBI Taxonomy" id="284040"/>
    <lineage>
        <taxon>Bacteria</taxon>
        <taxon>Bacillati</taxon>
        <taxon>Actinomycetota</taxon>
        <taxon>Actinomycetes</taxon>
        <taxon>Kitasatosporales</taxon>
        <taxon>Streptomycetaceae</taxon>
        <taxon>Streptomyces</taxon>
    </lineage>
</organism>
<dbReference type="AlphaFoldDB" id="A0A0M2GND7"/>
<gene>
    <name evidence="2" type="ORF">UK15_12575</name>
</gene>
<reference evidence="3" key="1">
    <citation type="submission" date="2015-02" db="EMBL/GenBank/DDBJ databases">
        <authorList>
            <person name="Ju K.-S."/>
            <person name="Doroghazi J.R."/>
            <person name="Metcalf W."/>
        </authorList>
    </citation>
    <scope>NUCLEOTIDE SEQUENCE [LARGE SCALE GENOMIC DNA]</scope>
    <source>
        <strain evidence="3">NRRL B-16380</strain>
    </source>
</reference>
<proteinExistence type="predicted"/>
<accession>A0A0M2GND7</accession>
<evidence type="ECO:0000256" key="1">
    <source>
        <dbReference type="SAM" id="MobiDB-lite"/>
    </source>
</evidence>
<dbReference type="PATRIC" id="fig|284040.3.peg.7203"/>
<dbReference type="EMBL" id="JYJH01000007">
    <property type="protein sequence ID" value="KJK39308.1"/>
    <property type="molecule type" value="Genomic_DNA"/>
</dbReference>
<feature type="compositionally biased region" description="Basic and acidic residues" evidence="1">
    <location>
        <begin position="138"/>
        <end position="150"/>
    </location>
</feature>
<dbReference type="Proteomes" id="UP000034786">
    <property type="component" value="Unassembled WGS sequence"/>
</dbReference>
<sequence length="150" mass="15490">MTHGPVQRDTTGDRTHPGRAAASEGAVPRAPRTCDEAEPVLSPVVGAVPGASVHVARAAERGQDAPRARHEFEPVLSPARRRGRVEAVGAGPDGPVHVARTAGRDQGAPHGRAVGDNRRATLRCGAASLTETAGRAPFEQHAKAAGEDAR</sequence>
<feature type="region of interest" description="Disordered" evidence="1">
    <location>
        <begin position="1"/>
        <end position="34"/>
    </location>
</feature>
<dbReference type="STRING" id="284040.UK15_12575"/>
<comment type="caution">
    <text evidence="2">The sequence shown here is derived from an EMBL/GenBank/DDBJ whole genome shotgun (WGS) entry which is preliminary data.</text>
</comment>
<keyword evidence="3" id="KW-1185">Reference proteome</keyword>
<evidence type="ECO:0000313" key="2">
    <source>
        <dbReference type="EMBL" id="KJK39308.1"/>
    </source>
</evidence>
<dbReference type="Pfam" id="PF19907">
    <property type="entry name" value="DUF6380"/>
    <property type="match status" value="1"/>
</dbReference>
<name>A0A0M2GND7_9ACTN</name>
<evidence type="ECO:0000313" key="3">
    <source>
        <dbReference type="Proteomes" id="UP000034786"/>
    </source>
</evidence>
<dbReference type="RefSeq" id="WP_031135140.1">
    <property type="nucleotide sequence ID" value="NZ_JYJH01000007.1"/>
</dbReference>
<protein>
    <submittedName>
        <fullName evidence="2">Uncharacterized protein</fullName>
    </submittedName>
</protein>
<feature type="region of interest" description="Disordered" evidence="1">
    <location>
        <begin position="86"/>
        <end position="150"/>
    </location>
</feature>